<comment type="caution">
    <text evidence="2">The sequence shown here is derived from an EMBL/GenBank/DDBJ whole genome shotgun (WGS) entry which is preliminary data.</text>
</comment>
<feature type="region of interest" description="Disordered" evidence="1">
    <location>
        <begin position="97"/>
        <end position="120"/>
    </location>
</feature>
<feature type="compositionally biased region" description="Polar residues" evidence="1">
    <location>
        <begin position="281"/>
        <end position="291"/>
    </location>
</feature>
<dbReference type="Proteomes" id="UP000807769">
    <property type="component" value="Unassembled WGS sequence"/>
</dbReference>
<feature type="compositionally biased region" description="Basic and acidic residues" evidence="1">
    <location>
        <begin position="155"/>
        <end position="176"/>
    </location>
</feature>
<dbReference type="EMBL" id="JABBWG010000012">
    <property type="protein sequence ID" value="KAG1818200.1"/>
    <property type="molecule type" value="Genomic_DNA"/>
</dbReference>
<reference evidence="2" key="1">
    <citation type="journal article" date="2020" name="New Phytol.">
        <title>Comparative genomics reveals dynamic genome evolution in host specialist ectomycorrhizal fungi.</title>
        <authorList>
            <person name="Lofgren L.A."/>
            <person name="Nguyen N.H."/>
            <person name="Vilgalys R."/>
            <person name="Ruytinx J."/>
            <person name="Liao H.L."/>
            <person name="Branco S."/>
            <person name="Kuo A."/>
            <person name="LaButti K."/>
            <person name="Lipzen A."/>
            <person name="Andreopoulos W."/>
            <person name="Pangilinan J."/>
            <person name="Riley R."/>
            <person name="Hundley H."/>
            <person name="Na H."/>
            <person name="Barry K."/>
            <person name="Grigoriev I.V."/>
            <person name="Stajich J.E."/>
            <person name="Kennedy P.G."/>
        </authorList>
    </citation>
    <scope>NUCLEOTIDE SEQUENCE</scope>
    <source>
        <strain evidence="2">MN1</strain>
    </source>
</reference>
<evidence type="ECO:0000313" key="2">
    <source>
        <dbReference type="EMBL" id="KAG1818200.1"/>
    </source>
</evidence>
<dbReference type="OrthoDB" id="2688205at2759"/>
<accession>A0A9P7JER8</accession>
<proteinExistence type="predicted"/>
<name>A0A9P7JER8_9AGAM</name>
<feature type="region of interest" description="Disordered" evidence="1">
    <location>
        <begin position="223"/>
        <end position="291"/>
    </location>
</feature>
<organism evidence="2 3">
    <name type="scientific">Suillus subaureus</name>
    <dbReference type="NCBI Taxonomy" id="48587"/>
    <lineage>
        <taxon>Eukaryota</taxon>
        <taxon>Fungi</taxon>
        <taxon>Dikarya</taxon>
        <taxon>Basidiomycota</taxon>
        <taxon>Agaricomycotina</taxon>
        <taxon>Agaricomycetes</taxon>
        <taxon>Agaricomycetidae</taxon>
        <taxon>Boletales</taxon>
        <taxon>Suillineae</taxon>
        <taxon>Suillaceae</taxon>
        <taxon>Suillus</taxon>
    </lineage>
</organism>
<gene>
    <name evidence="2" type="ORF">BJ212DRAFT_1480016</name>
</gene>
<feature type="compositionally biased region" description="Acidic residues" evidence="1">
    <location>
        <begin position="143"/>
        <end position="154"/>
    </location>
</feature>
<dbReference type="AlphaFoldDB" id="A0A9P7JER8"/>
<sequence>MDHTWINVSKIEYFIWIKTDDKPIDIKSPHTAYGVNHLNMDQINDALNIGLDKVRAEMANTLDLMEPGIYHAHVLALSGVAFDWDLDLTYIKNQASTPEPQLQSLSSPEEDIPRSQLCGPDLRFGFVPPNVITEADNTVEDKDSAEDSEEDKDALDDKNDNLDDGKDNLDDTKDGTDTNDSNKAYDIHGTPFADATDHGKIQSLTHSTDDLHTKKKKHMHPLSSFWSADDDDIPSPPQGTNNSHMKTKKCAHSISISSSQSTDNGATLPPPHLKKNMLAHPQSQPHPVSSMDSDIPLFQSTTKQLTIQVEGIITLAARISWWKAAVISRMPDIDPIIFPRFPDLFLDPISNSFLDPLSCPPYTHSIQQDIQTLPPLRFQTTSTTSHISVLFPPCLLEPQISRPPDINCYYLWTYSHPLSEILRLSPFRHLRLSGSQLSFFLSC</sequence>
<feature type="region of interest" description="Disordered" evidence="1">
    <location>
        <begin position="133"/>
        <end position="199"/>
    </location>
</feature>
<feature type="compositionally biased region" description="Polar residues" evidence="1">
    <location>
        <begin position="97"/>
        <end position="107"/>
    </location>
</feature>
<dbReference type="RefSeq" id="XP_041194260.1">
    <property type="nucleotide sequence ID" value="XM_041339990.1"/>
</dbReference>
<keyword evidence="3" id="KW-1185">Reference proteome</keyword>
<dbReference type="GeneID" id="64634006"/>
<evidence type="ECO:0000256" key="1">
    <source>
        <dbReference type="SAM" id="MobiDB-lite"/>
    </source>
</evidence>
<protein>
    <submittedName>
        <fullName evidence="2">Uncharacterized protein</fullName>
    </submittedName>
</protein>
<evidence type="ECO:0000313" key="3">
    <source>
        <dbReference type="Proteomes" id="UP000807769"/>
    </source>
</evidence>